<dbReference type="Gene3D" id="1.25.40.20">
    <property type="entry name" value="Ankyrin repeat-containing domain"/>
    <property type="match status" value="1"/>
</dbReference>
<dbReference type="AlphaFoldDB" id="A9VAK1"/>
<proteinExistence type="predicted"/>
<dbReference type="Proteomes" id="UP000001357">
    <property type="component" value="Unassembled WGS sequence"/>
</dbReference>
<dbReference type="PROSITE" id="PS50088">
    <property type="entry name" value="ANK_REPEAT"/>
    <property type="match status" value="1"/>
</dbReference>
<dbReference type="RefSeq" id="XP_001749799.1">
    <property type="nucleotide sequence ID" value="XM_001749747.1"/>
</dbReference>
<evidence type="ECO:0000313" key="4">
    <source>
        <dbReference type="EMBL" id="EDQ85388.1"/>
    </source>
</evidence>
<dbReference type="PROSITE" id="PS50297">
    <property type="entry name" value="ANK_REP_REGION"/>
    <property type="match status" value="1"/>
</dbReference>
<evidence type="ECO:0000313" key="5">
    <source>
        <dbReference type="Proteomes" id="UP000001357"/>
    </source>
</evidence>
<evidence type="ECO:0000256" key="3">
    <source>
        <dbReference type="PROSITE-ProRule" id="PRU00023"/>
    </source>
</evidence>
<dbReference type="EMBL" id="CH991574">
    <property type="protein sequence ID" value="EDQ85388.1"/>
    <property type="molecule type" value="Genomic_DNA"/>
</dbReference>
<dbReference type="PANTHER" id="PTHR24171:SF8">
    <property type="entry name" value="BRCA1-ASSOCIATED RING DOMAIN PROTEIN 1"/>
    <property type="match status" value="1"/>
</dbReference>
<dbReference type="KEGG" id="mbr:MONBRDRAFT_11879"/>
<dbReference type="GeneID" id="5895044"/>
<name>A9VAK1_MONBE</name>
<evidence type="ECO:0000256" key="2">
    <source>
        <dbReference type="ARBA" id="ARBA00023043"/>
    </source>
</evidence>
<keyword evidence="2 3" id="KW-0040">ANK repeat</keyword>
<dbReference type="PANTHER" id="PTHR24171">
    <property type="entry name" value="ANKYRIN REPEAT DOMAIN-CONTAINING PROTEIN 39-RELATED"/>
    <property type="match status" value="1"/>
</dbReference>
<dbReference type="SUPFAM" id="SSF48403">
    <property type="entry name" value="Ankyrin repeat"/>
    <property type="match status" value="1"/>
</dbReference>
<reference evidence="4 5" key="1">
    <citation type="journal article" date="2008" name="Nature">
        <title>The genome of the choanoflagellate Monosiga brevicollis and the origin of metazoans.</title>
        <authorList>
            <consortium name="JGI Sequencing"/>
            <person name="King N."/>
            <person name="Westbrook M.J."/>
            <person name="Young S.L."/>
            <person name="Kuo A."/>
            <person name="Abedin M."/>
            <person name="Chapman J."/>
            <person name="Fairclough S."/>
            <person name="Hellsten U."/>
            <person name="Isogai Y."/>
            <person name="Letunic I."/>
            <person name="Marr M."/>
            <person name="Pincus D."/>
            <person name="Putnam N."/>
            <person name="Rokas A."/>
            <person name="Wright K.J."/>
            <person name="Zuzow R."/>
            <person name="Dirks W."/>
            <person name="Good M."/>
            <person name="Goodstein D."/>
            <person name="Lemons D."/>
            <person name="Li W."/>
            <person name="Lyons J.B."/>
            <person name="Morris A."/>
            <person name="Nichols S."/>
            <person name="Richter D.J."/>
            <person name="Salamov A."/>
            <person name="Bork P."/>
            <person name="Lim W.A."/>
            <person name="Manning G."/>
            <person name="Miller W.T."/>
            <person name="McGinnis W."/>
            <person name="Shapiro H."/>
            <person name="Tjian R."/>
            <person name="Grigoriev I.V."/>
            <person name="Rokhsar D."/>
        </authorList>
    </citation>
    <scope>NUCLEOTIDE SEQUENCE [LARGE SCALE GENOMIC DNA]</scope>
    <source>
        <strain evidence="5">MX1 / ATCC 50154</strain>
    </source>
</reference>
<keyword evidence="5" id="KW-1185">Reference proteome</keyword>
<organism evidence="4 5">
    <name type="scientific">Monosiga brevicollis</name>
    <name type="common">Choanoflagellate</name>
    <dbReference type="NCBI Taxonomy" id="81824"/>
    <lineage>
        <taxon>Eukaryota</taxon>
        <taxon>Choanoflagellata</taxon>
        <taxon>Craspedida</taxon>
        <taxon>Salpingoecidae</taxon>
        <taxon>Monosiga</taxon>
    </lineage>
</organism>
<dbReference type="Pfam" id="PF00023">
    <property type="entry name" value="Ank"/>
    <property type="match status" value="1"/>
</dbReference>
<keyword evidence="1" id="KW-0677">Repeat</keyword>
<accession>A9VAK1</accession>
<dbReference type="InterPro" id="IPR002110">
    <property type="entry name" value="Ankyrin_rpt"/>
</dbReference>
<protein>
    <submittedName>
        <fullName evidence="4">Uncharacterized protein</fullName>
    </submittedName>
</protein>
<dbReference type="InParanoid" id="A9VAK1"/>
<gene>
    <name evidence="4" type="ORF">MONBRDRAFT_11879</name>
</gene>
<sequence>MAVTYVYPENGIVLTCCISRGWFTMSSDGERLYRACCKPDGQPVAYLFEHWEEDRLRSATQYRNPRTGDTPLHEACYHHNLSDIETLMLLGADIKIENWYALEKPLQLACERGHVQVVKKVLGYAAAFDAQGKVRIHVLQSHTHSRETIVVIDT</sequence>
<feature type="repeat" description="ANK" evidence="3">
    <location>
        <begin position="67"/>
        <end position="99"/>
    </location>
</feature>
<dbReference type="InterPro" id="IPR036770">
    <property type="entry name" value="Ankyrin_rpt-contain_sf"/>
</dbReference>
<dbReference type="SMART" id="SM00248">
    <property type="entry name" value="ANK"/>
    <property type="match status" value="2"/>
</dbReference>
<evidence type="ECO:0000256" key="1">
    <source>
        <dbReference type="ARBA" id="ARBA00022737"/>
    </source>
</evidence>